<reference evidence="4" key="2">
    <citation type="submission" date="2015-01" db="EMBL/GenBank/DDBJ databases">
        <title>Evolutionary Origins and Diversification of the Mycorrhizal Mutualists.</title>
        <authorList>
            <consortium name="DOE Joint Genome Institute"/>
            <consortium name="Mycorrhizal Genomics Consortium"/>
            <person name="Kohler A."/>
            <person name="Kuo A."/>
            <person name="Nagy L.G."/>
            <person name="Floudas D."/>
            <person name="Copeland A."/>
            <person name="Barry K.W."/>
            <person name="Cichocki N."/>
            <person name="Veneault-Fourrey C."/>
            <person name="LaButti K."/>
            <person name="Lindquist E.A."/>
            <person name="Lipzen A."/>
            <person name="Lundell T."/>
            <person name="Morin E."/>
            <person name="Murat C."/>
            <person name="Riley R."/>
            <person name="Ohm R."/>
            <person name="Sun H."/>
            <person name="Tunlid A."/>
            <person name="Henrissat B."/>
            <person name="Grigoriev I.V."/>
            <person name="Hibbett D.S."/>
            <person name="Martin F."/>
        </authorList>
    </citation>
    <scope>NUCLEOTIDE SEQUENCE [LARGE SCALE GENOMIC DNA]</scope>
    <source>
        <strain evidence="4">Marx 270</strain>
    </source>
</reference>
<dbReference type="OrthoDB" id="3038503at2759"/>
<dbReference type="Pfam" id="PF20151">
    <property type="entry name" value="DUF6533"/>
    <property type="match status" value="1"/>
</dbReference>
<evidence type="ECO:0000313" key="4">
    <source>
        <dbReference type="Proteomes" id="UP000054217"/>
    </source>
</evidence>
<dbReference type="InParanoid" id="A0A0C3K8W4"/>
<accession>A0A0C3K8W4</accession>
<protein>
    <recommendedName>
        <fullName evidence="2">DUF6533 domain-containing protein</fullName>
    </recommendedName>
</protein>
<evidence type="ECO:0000259" key="2">
    <source>
        <dbReference type="Pfam" id="PF20151"/>
    </source>
</evidence>
<dbReference type="Proteomes" id="UP000054217">
    <property type="component" value="Unassembled WGS sequence"/>
</dbReference>
<feature type="transmembrane region" description="Helical" evidence="1">
    <location>
        <begin position="50"/>
        <end position="70"/>
    </location>
</feature>
<keyword evidence="4" id="KW-1185">Reference proteome</keyword>
<keyword evidence="1" id="KW-1133">Transmembrane helix</keyword>
<sequence length="155" mass="17336">MDAAADNGLLRVVKDAQTIRFLQVALTVLLMYNHVLSLDDEIKYIWKKRISSVSVIYLVLRYFGIIYMLYSSVVLVTNTISIDKASVATRSYPALSLWANCLVLAANQIVLQLRLYALYSGSRRVLFLTVPGFVAETIIMIACITLITIKRSTGP</sequence>
<feature type="transmembrane region" description="Helical" evidence="1">
    <location>
        <begin position="20"/>
        <end position="38"/>
    </location>
</feature>
<feature type="transmembrane region" description="Helical" evidence="1">
    <location>
        <begin position="90"/>
        <end position="113"/>
    </location>
</feature>
<dbReference type="HOGENOM" id="CLU_143002_0_0_1"/>
<evidence type="ECO:0000313" key="3">
    <source>
        <dbReference type="EMBL" id="KIO06027.1"/>
    </source>
</evidence>
<dbReference type="InterPro" id="IPR045340">
    <property type="entry name" value="DUF6533"/>
</dbReference>
<name>A0A0C3K8W4_PISTI</name>
<gene>
    <name evidence="3" type="ORF">M404DRAFT_999255</name>
</gene>
<feature type="domain" description="DUF6533" evidence="2">
    <location>
        <begin position="22"/>
        <end position="66"/>
    </location>
</feature>
<feature type="transmembrane region" description="Helical" evidence="1">
    <location>
        <begin position="125"/>
        <end position="149"/>
    </location>
</feature>
<keyword evidence="1" id="KW-0812">Transmembrane</keyword>
<reference evidence="3 4" key="1">
    <citation type="submission" date="2014-04" db="EMBL/GenBank/DDBJ databases">
        <authorList>
            <consortium name="DOE Joint Genome Institute"/>
            <person name="Kuo A."/>
            <person name="Kohler A."/>
            <person name="Costa M.D."/>
            <person name="Nagy L.G."/>
            <person name="Floudas D."/>
            <person name="Copeland A."/>
            <person name="Barry K.W."/>
            <person name="Cichocki N."/>
            <person name="Veneault-Fourrey C."/>
            <person name="LaButti K."/>
            <person name="Lindquist E.A."/>
            <person name="Lipzen A."/>
            <person name="Lundell T."/>
            <person name="Morin E."/>
            <person name="Murat C."/>
            <person name="Sun H."/>
            <person name="Tunlid A."/>
            <person name="Henrissat B."/>
            <person name="Grigoriev I.V."/>
            <person name="Hibbett D.S."/>
            <person name="Martin F."/>
            <person name="Nordberg H.P."/>
            <person name="Cantor M.N."/>
            <person name="Hua S.X."/>
        </authorList>
    </citation>
    <scope>NUCLEOTIDE SEQUENCE [LARGE SCALE GENOMIC DNA]</scope>
    <source>
        <strain evidence="3 4">Marx 270</strain>
    </source>
</reference>
<proteinExistence type="predicted"/>
<evidence type="ECO:0000256" key="1">
    <source>
        <dbReference type="SAM" id="Phobius"/>
    </source>
</evidence>
<dbReference type="EMBL" id="KN831964">
    <property type="protein sequence ID" value="KIO06027.1"/>
    <property type="molecule type" value="Genomic_DNA"/>
</dbReference>
<organism evidence="3 4">
    <name type="scientific">Pisolithus tinctorius Marx 270</name>
    <dbReference type="NCBI Taxonomy" id="870435"/>
    <lineage>
        <taxon>Eukaryota</taxon>
        <taxon>Fungi</taxon>
        <taxon>Dikarya</taxon>
        <taxon>Basidiomycota</taxon>
        <taxon>Agaricomycotina</taxon>
        <taxon>Agaricomycetes</taxon>
        <taxon>Agaricomycetidae</taxon>
        <taxon>Boletales</taxon>
        <taxon>Sclerodermatineae</taxon>
        <taxon>Pisolithaceae</taxon>
        <taxon>Pisolithus</taxon>
    </lineage>
</organism>
<keyword evidence="1" id="KW-0472">Membrane</keyword>
<dbReference type="AlphaFoldDB" id="A0A0C3K8W4"/>